<dbReference type="Pfam" id="PF00094">
    <property type="entry name" value="VWD"/>
    <property type="match status" value="1"/>
</dbReference>
<sequence>NDQPINLKLGQEYQAPGDKNIKLYHKGNQVFVEVPEIGFKVQFDGHKVDIKFSDQTAKVQCGLCGQPNNKNWPDIQEPNFADELFAAYVIKDNHQCKKPSEEQANQQKGYKGFEYPKDEPLPSQKIGRFEDISSLRHQQANSAADRSRMGEDSLWRRSKSKDDEEEDDIFDGRKTSTRFDDRHQQHTTDPIFAHSIIEHEDQICISISKLPRCKGRSYPGDELEKRQAFHCLNKREQKAQEWKRMLDEERQDQDESHNLQANQYFTVNIPKRCVAY</sequence>
<accession>A0A915JMA0</accession>
<proteinExistence type="predicted"/>
<dbReference type="Proteomes" id="UP000887565">
    <property type="component" value="Unplaced"/>
</dbReference>
<feature type="domain" description="VWFD" evidence="2">
    <location>
        <begin position="18"/>
        <end position="77"/>
    </location>
</feature>
<feature type="region of interest" description="Disordered" evidence="1">
    <location>
        <begin position="96"/>
        <end position="124"/>
    </location>
</feature>
<dbReference type="AlphaFoldDB" id="A0A915JMA0"/>
<keyword evidence="3" id="KW-1185">Reference proteome</keyword>
<organism evidence="3 4">
    <name type="scientific">Romanomermis culicivorax</name>
    <name type="common">Nematode worm</name>
    <dbReference type="NCBI Taxonomy" id="13658"/>
    <lineage>
        <taxon>Eukaryota</taxon>
        <taxon>Metazoa</taxon>
        <taxon>Ecdysozoa</taxon>
        <taxon>Nematoda</taxon>
        <taxon>Enoplea</taxon>
        <taxon>Dorylaimia</taxon>
        <taxon>Mermithida</taxon>
        <taxon>Mermithoidea</taxon>
        <taxon>Mermithidae</taxon>
        <taxon>Romanomermis</taxon>
    </lineage>
</organism>
<dbReference type="WBParaSite" id="nRc.2.0.1.t27217-RA">
    <property type="protein sequence ID" value="nRc.2.0.1.t27217-RA"/>
    <property type="gene ID" value="nRc.2.0.1.g27217"/>
</dbReference>
<evidence type="ECO:0000259" key="2">
    <source>
        <dbReference type="Pfam" id="PF00094"/>
    </source>
</evidence>
<reference evidence="4" key="1">
    <citation type="submission" date="2022-11" db="UniProtKB">
        <authorList>
            <consortium name="WormBaseParasite"/>
        </authorList>
    </citation>
    <scope>IDENTIFICATION</scope>
</reference>
<evidence type="ECO:0000256" key="1">
    <source>
        <dbReference type="SAM" id="MobiDB-lite"/>
    </source>
</evidence>
<name>A0A915JMA0_ROMCU</name>
<evidence type="ECO:0000313" key="3">
    <source>
        <dbReference type="Proteomes" id="UP000887565"/>
    </source>
</evidence>
<protein>
    <submittedName>
        <fullName evidence="4">VWFD domain-containing protein</fullName>
    </submittedName>
</protein>
<feature type="compositionally biased region" description="Basic and acidic residues" evidence="1">
    <location>
        <begin position="145"/>
        <end position="155"/>
    </location>
</feature>
<dbReference type="InterPro" id="IPR001846">
    <property type="entry name" value="VWF_type-D"/>
</dbReference>
<feature type="compositionally biased region" description="Basic and acidic residues" evidence="1">
    <location>
        <begin position="170"/>
        <end position="184"/>
    </location>
</feature>
<feature type="region of interest" description="Disordered" evidence="1">
    <location>
        <begin position="136"/>
        <end position="184"/>
    </location>
</feature>
<evidence type="ECO:0000313" key="4">
    <source>
        <dbReference type="WBParaSite" id="nRc.2.0.1.t27217-RA"/>
    </source>
</evidence>